<organism evidence="1 2">
    <name type="scientific">Photinus pyralis</name>
    <name type="common">Common eastern firefly</name>
    <name type="synonym">Lampyris pyralis</name>
    <dbReference type="NCBI Taxonomy" id="7054"/>
    <lineage>
        <taxon>Eukaryota</taxon>
        <taxon>Metazoa</taxon>
        <taxon>Ecdysozoa</taxon>
        <taxon>Arthropoda</taxon>
        <taxon>Hexapoda</taxon>
        <taxon>Insecta</taxon>
        <taxon>Pterygota</taxon>
        <taxon>Neoptera</taxon>
        <taxon>Endopterygota</taxon>
        <taxon>Coleoptera</taxon>
        <taxon>Polyphaga</taxon>
        <taxon>Elateriformia</taxon>
        <taxon>Elateroidea</taxon>
        <taxon>Lampyridae</taxon>
        <taxon>Lampyrinae</taxon>
        <taxon>Photinus</taxon>
    </lineage>
</organism>
<dbReference type="EMBL" id="VVIM01001577">
    <property type="protein sequence ID" value="KAB0790269.1"/>
    <property type="molecule type" value="Genomic_DNA"/>
</dbReference>
<reference evidence="1 2" key="1">
    <citation type="journal article" date="2018" name="Elife">
        <title>Firefly genomes illuminate parallel origins of bioluminescence in beetles.</title>
        <authorList>
            <person name="Fallon T.R."/>
            <person name="Lower S.E."/>
            <person name="Chang C.H."/>
            <person name="Bessho-Uehara M."/>
            <person name="Martin G.J."/>
            <person name="Bewick A.J."/>
            <person name="Behringer M."/>
            <person name="Debat H.J."/>
            <person name="Wong I."/>
            <person name="Day J.C."/>
            <person name="Suvorov A."/>
            <person name="Silva C.J."/>
            <person name="Stanger-Hall K.F."/>
            <person name="Hall D.W."/>
            <person name="Schmitz R.J."/>
            <person name="Nelson D.R."/>
            <person name="Lewis S.M."/>
            <person name="Shigenobu S."/>
            <person name="Bybee S.M."/>
            <person name="Larracuente A.M."/>
            <person name="Oba Y."/>
            <person name="Weng J.K."/>
        </authorList>
    </citation>
    <scope>NUCLEOTIDE SEQUENCE [LARGE SCALE GENOMIC DNA]</scope>
    <source>
        <strain evidence="1">1611_PpyrPB1</strain>
        <tissue evidence="1">Whole body</tissue>
    </source>
</reference>
<name>A0A5N3ZYZ7_PHOPY</name>
<feature type="non-terminal residue" evidence="1">
    <location>
        <position position="1"/>
    </location>
</feature>
<gene>
    <name evidence="1" type="ORF">PPYR_15393</name>
</gene>
<dbReference type="Proteomes" id="UP000327044">
    <property type="component" value="Unassembled WGS sequence"/>
</dbReference>
<sequence>ININPEKTQQIIFSKKYTYNKIYSPLKVQNHIITPTNTVKYLGMYLDTRLNHRAHTTKTLQKAYATMRLAYPIMKNPATSEENKKLVYTPIIRPIITYAAPVWCNASNPTLQKLQIFQNKCLRLIANADRYTRIEYLHERTGIETIKEYINRISQHFYKTQLKHNPLTNTITMLRAHNTVKEPKHKLTYQHLPIFNEIEE</sequence>
<comment type="caution">
    <text evidence="1">The sequence shown here is derived from an EMBL/GenBank/DDBJ whole genome shotgun (WGS) entry which is preliminary data.</text>
</comment>
<evidence type="ECO:0000313" key="2">
    <source>
        <dbReference type="Proteomes" id="UP000327044"/>
    </source>
</evidence>
<evidence type="ECO:0008006" key="3">
    <source>
        <dbReference type="Google" id="ProtNLM"/>
    </source>
</evidence>
<proteinExistence type="predicted"/>
<dbReference type="AlphaFoldDB" id="A0A5N3ZYZ7"/>
<evidence type="ECO:0000313" key="1">
    <source>
        <dbReference type="EMBL" id="KAB0790269.1"/>
    </source>
</evidence>
<keyword evidence="2" id="KW-1185">Reference proteome</keyword>
<dbReference type="InParanoid" id="A0A5N3ZYZ7"/>
<accession>A0A5N3ZYZ7</accession>
<protein>
    <recommendedName>
        <fullName evidence="3">RNA-directed DNA polymerase</fullName>
    </recommendedName>
</protein>